<gene>
    <name evidence="2" type="ORF">HBH39_19330</name>
</gene>
<dbReference type="KEGG" id="saes:HBH39_19330"/>
<reference evidence="2 3" key="1">
    <citation type="submission" date="2020-03" db="EMBL/GenBank/DDBJ databases">
        <title>Complete genome sequence of Shewanella sp.</title>
        <authorList>
            <person name="Kim Y.-S."/>
            <person name="Kim S.-J."/>
            <person name="Jung H.-K."/>
            <person name="Kim K.-H."/>
        </authorList>
    </citation>
    <scope>NUCLEOTIDE SEQUENCE [LARGE SCALE GENOMIC DNA]</scope>
    <source>
        <strain evidence="2 3">PN3F2</strain>
        <plasmid evidence="2 3">pPN3F2_2</plasmid>
    </source>
</reference>
<geneLocation type="plasmid" evidence="2 3">
    <name>pPN3F2_2</name>
</geneLocation>
<evidence type="ECO:0000313" key="3">
    <source>
        <dbReference type="Proteomes" id="UP000502608"/>
    </source>
</evidence>
<keyword evidence="1" id="KW-0472">Membrane</keyword>
<feature type="transmembrane region" description="Helical" evidence="1">
    <location>
        <begin position="7"/>
        <end position="28"/>
    </location>
</feature>
<keyword evidence="1" id="KW-1133">Transmembrane helix</keyword>
<keyword evidence="2" id="KW-0614">Plasmid</keyword>
<proteinExistence type="predicted"/>
<dbReference type="Proteomes" id="UP000502608">
    <property type="component" value="Plasmid pPN3F2_2"/>
</dbReference>
<name>A0A6G9QPW2_9GAMM</name>
<dbReference type="RefSeq" id="WP_167680458.1">
    <property type="nucleotide sequence ID" value="NZ_CP050315.1"/>
</dbReference>
<feature type="transmembrane region" description="Helical" evidence="1">
    <location>
        <begin position="87"/>
        <end position="105"/>
    </location>
</feature>
<accession>A0A6G9QPW2</accession>
<keyword evidence="3" id="KW-1185">Reference proteome</keyword>
<evidence type="ECO:0000256" key="1">
    <source>
        <dbReference type="SAM" id="Phobius"/>
    </source>
</evidence>
<evidence type="ECO:0000313" key="2">
    <source>
        <dbReference type="EMBL" id="QIR16630.1"/>
    </source>
</evidence>
<dbReference type="EMBL" id="CP050315">
    <property type="protein sequence ID" value="QIR16630.1"/>
    <property type="molecule type" value="Genomic_DNA"/>
</dbReference>
<organism evidence="2 3">
    <name type="scientific">Shewanella aestuarii</name>
    <dbReference type="NCBI Taxonomy" id="1028752"/>
    <lineage>
        <taxon>Bacteria</taxon>
        <taxon>Pseudomonadati</taxon>
        <taxon>Pseudomonadota</taxon>
        <taxon>Gammaproteobacteria</taxon>
        <taxon>Alteromonadales</taxon>
        <taxon>Shewanellaceae</taxon>
        <taxon>Shewanella</taxon>
    </lineage>
</organism>
<feature type="transmembrane region" description="Helical" evidence="1">
    <location>
        <begin position="34"/>
        <end position="52"/>
    </location>
</feature>
<feature type="transmembrane region" description="Helical" evidence="1">
    <location>
        <begin position="64"/>
        <end position="81"/>
    </location>
</feature>
<dbReference type="AlphaFoldDB" id="A0A6G9QPW2"/>
<protein>
    <submittedName>
        <fullName evidence="2">Uncharacterized protein</fullName>
    </submittedName>
</protein>
<sequence>MSFTQLFNTVIVVSISAFGFNDIISFYDNPSADFALHLLYLVPIYYSLLTVSRLNLRSTIWMRKVLVLMAVVVLIINPFIIVPILNVLAIGCVIGLFLFLGCYFGQCSHVKPVSKAHISVQLL</sequence>
<keyword evidence="1" id="KW-0812">Transmembrane</keyword>